<keyword evidence="2" id="KW-0328">Glycosyltransferase</keyword>
<dbReference type="CDD" id="cd04196">
    <property type="entry name" value="GT_2_like_d"/>
    <property type="match status" value="1"/>
</dbReference>
<dbReference type="InterPro" id="IPR001173">
    <property type="entry name" value="Glyco_trans_2-like"/>
</dbReference>
<evidence type="ECO:0000313" key="7">
    <source>
        <dbReference type="Proteomes" id="UP000245839"/>
    </source>
</evidence>
<evidence type="ECO:0000313" key="8">
    <source>
        <dbReference type="Proteomes" id="UP000251571"/>
    </source>
</evidence>
<dbReference type="OrthoDB" id="9802649at2"/>
<dbReference type="EMBL" id="UETC01000015">
    <property type="protein sequence ID" value="SSA50719.1"/>
    <property type="molecule type" value="Genomic_DNA"/>
</dbReference>
<dbReference type="GO" id="GO:0016757">
    <property type="term" value="F:glycosyltransferase activity"/>
    <property type="evidence" value="ECO:0007669"/>
    <property type="project" value="UniProtKB-KW"/>
</dbReference>
<dbReference type="PANTHER" id="PTHR43685:SF5">
    <property type="entry name" value="GLYCOSYLTRANSFERASE EPSE-RELATED"/>
    <property type="match status" value="1"/>
</dbReference>
<dbReference type="Pfam" id="PF00535">
    <property type="entry name" value="Glycos_transf_2"/>
    <property type="match status" value="1"/>
</dbReference>
<comment type="similarity">
    <text evidence="1">Belongs to the glycosyltransferase 2 family.</text>
</comment>
<dbReference type="EMBL" id="QGDJ01000015">
    <property type="protein sequence ID" value="PWJ12911.1"/>
    <property type="molecule type" value="Genomic_DNA"/>
</dbReference>
<evidence type="ECO:0000256" key="1">
    <source>
        <dbReference type="ARBA" id="ARBA00006739"/>
    </source>
</evidence>
<feature type="domain" description="Glycosyltransferase 2-like" evidence="4">
    <location>
        <begin position="6"/>
        <end position="156"/>
    </location>
</feature>
<accession>A0A2Y9B908</accession>
<keyword evidence="7" id="KW-1185">Reference proteome</keyword>
<proteinExistence type="inferred from homology"/>
<name>A0A2Y9B908_9RHOB</name>
<evidence type="ECO:0000256" key="3">
    <source>
        <dbReference type="ARBA" id="ARBA00022679"/>
    </source>
</evidence>
<sequence>MAHVRILMATYEGARHLEAQLASLLALDHGDWSLWASDDGSTDGTRDRLRAFADAHPGREVRLLEGPRQGAAANFLSLIAAAGADGAYLALSDQDDIWLPDRLTRALEMLGEGPAVYSSRTVLIDDAGTPLRESRRHPRGLSFGNALVQNVMAGNTMVIAPDLARILAETAPVARAARGGRGVAHHDWWIYLLAAGLGARLVHDDRPGLLYRQHASNAMGASDGMRRAGGRLRMIGDGRYGDWIAGNLEALEPLADRLTPEARDLAARFRAWRAGQGRFADLRRAGVRRQGPVGDAVLRALAATGRLRDT</sequence>
<dbReference type="AlphaFoldDB" id="A0A2Y9B908"/>
<protein>
    <submittedName>
        <fullName evidence="6">Glycosyl transferase family 2</fullName>
    </submittedName>
</protein>
<dbReference type="RefSeq" id="WP_109566080.1">
    <property type="nucleotide sequence ID" value="NZ_QGDJ01000015.1"/>
</dbReference>
<dbReference type="Proteomes" id="UP000245839">
    <property type="component" value="Unassembled WGS sequence"/>
</dbReference>
<evidence type="ECO:0000313" key="6">
    <source>
        <dbReference type="EMBL" id="SSA50719.1"/>
    </source>
</evidence>
<evidence type="ECO:0000259" key="4">
    <source>
        <dbReference type="Pfam" id="PF00535"/>
    </source>
</evidence>
<reference evidence="6 8" key="1">
    <citation type="submission" date="2016-10" db="EMBL/GenBank/DDBJ databases">
        <authorList>
            <person name="Cai Z."/>
        </authorList>
    </citation>
    <scope>NUCLEOTIDE SEQUENCE [LARGE SCALE GENOMIC DNA]</scope>
    <source>
        <strain evidence="6 8">DSM 25227</strain>
    </source>
</reference>
<dbReference type="SUPFAM" id="SSF53448">
    <property type="entry name" value="Nucleotide-diphospho-sugar transferases"/>
    <property type="match status" value="1"/>
</dbReference>
<evidence type="ECO:0000313" key="5">
    <source>
        <dbReference type="EMBL" id="PWJ12911.1"/>
    </source>
</evidence>
<dbReference type="Gene3D" id="3.90.550.10">
    <property type="entry name" value="Spore Coat Polysaccharide Biosynthesis Protein SpsA, Chain A"/>
    <property type="match status" value="1"/>
</dbReference>
<dbReference type="InterPro" id="IPR050834">
    <property type="entry name" value="Glycosyltransf_2"/>
</dbReference>
<evidence type="ECO:0000256" key="2">
    <source>
        <dbReference type="ARBA" id="ARBA00022676"/>
    </source>
</evidence>
<dbReference type="InterPro" id="IPR029044">
    <property type="entry name" value="Nucleotide-diphossugar_trans"/>
</dbReference>
<dbReference type="PANTHER" id="PTHR43685">
    <property type="entry name" value="GLYCOSYLTRANSFERASE"/>
    <property type="match status" value="1"/>
</dbReference>
<gene>
    <name evidence="5" type="ORF">BCF38_11547</name>
    <name evidence="6" type="ORF">SAMN05421539_11547</name>
</gene>
<keyword evidence="3 6" id="KW-0808">Transferase</keyword>
<dbReference type="Proteomes" id="UP000251571">
    <property type="component" value="Unassembled WGS sequence"/>
</dbReference>
<organism evidence="6 8">
    <name type="scientific">Jannaschia seohaensis</name>
    <dbReference type="NCBI Taxonomy" id="475081"/>
    <lineage>
        <taxon>Bacteria</taxon>
        <taxon>Pseudomonadati</taxon>
        <taxon>Pseudomonadota</taxon>
        <taxon>Alphaproteobacteria</taxon>
        <taxon>Rhodobacterales</taxon>
        <taxon>Roseobacteraceae</taxon>
        <taxon>Jannaschia</taxon>
    </lineage>
</organism>
<reference evidence="5 7" key="2">
    <citation type="submission" date="2018-03" db="EMBL/GenBank/DDBJ databases">
        <title>Genomic Encyclopedia of Archaeal and Bacterial Type Strains, Phase II (KMG-II): from individual species to whole genera.</title>
        <authorList>
            <person name="Goeker M."/>
        </authorList>
    </citation>
    <scope>NUCLEOTIDE SEQUENCE [LARGE SCALE GENOMIC DNA]</scope>
    <source>
        <strain evidence="5 7">DSM 25227</strain>
    </source>
</reference>